<feature type="domain" description="BTB" evidence="1">
    <location>
        <begin position="19"/>
        <end position="93"/>
    </location>
</feature>
<proteinExistence type="predicted"/>
<sequence length="557" mass="63399">MPKSATDWMKLLLSTGEYADVHFLVGDGDEKELVPAHKLILKHASDVFKAMFRFDSKNAKPENDSANCPVVEIPDVEAAAFKVMLSFIYAGDLIDLNGENALAVLYASKKYNIPSLVRASLQIPISKLRNVFLAYAQACLFDLEDFAHDCLLFIDQNADTLLKLDEFLQIDQNLLCKIFGPKCCQSAKECSAANLRAILGPALFKIRFPLISEEEFANEIVPSGVLTTDEVIGVQQYNCQPNFDRISKPYQLQFPSQERIWTDGTLLMDIEKVSEFAGPEQKSCVFSKTVHIKRLQWKIVAQIKTKNRSSYEKWLGIYLLCDAPEEDKNWRCKCSAKLKIISQKNGVHNSIGTFCEYFFDNKSTNRGFENFISYAELMDQSNGFYNREADTVTLAIDVTVKDEKTEKPFLDQSKSNGTISMEIEKVSEFAREIVGSERKSETVFIKEFPWKILAQIRKKNGRSNDEKTLDIFLLCDAPKEDKNWSCKCSATLRIVSPKNGVSDFKRELEDFVFDRKKNNLGYYAIYFAELMDPAKGFYNQSEDKVTLAMEVTIKDMI</sequence>
<evidence type="ECO:0008006" key="5">
    <source>
        <dbReference type="Google" id="ProtNLM"/>
    </source>
</evidence>
<dbReference type="Gene3D" id="3.30.710.10">
    <property type="entry name" value="Potassium Channel Kv1.1, Chain A"/>
    <property type="match status" value="1"/>
</dbReference>
<evidence type="ECO:0000313" key="3">
    <source>
        <dbReference type="EMBL" id="KAL3099294.1"/>
    </source>
</evidence>
<comment type="caution">
    <text evidence="3">The sequence shown here is derived from an EMBL/GenBank/DDBJ whole genome shotgun (WGS) entry which is preliminary data.</text>
</comment>
<dbReference type="EMBL" id="JBICBT010000813">
    <property type="protein sequence ID" value="KAL3099294.1"/>
    <property type="molecule type" value="Genomic_DNA"/>
</dbReference>
<dbReference type="AlphaFoldDB" id="A0ABD2K9R7"/>
<dbReference type="SUPFAM" id="SSF54695">
    <property type="entry name" value="POZ domain"/>
    <property type="match status" value="1"/>
</dbReference>
<dbReference type="PROSITE" id="PS50144">
    <property type="entry name" value="MATH"/>
    <property type="match status" value="2"/>
</dbReference>
<reference evidence="3 4" key="1">
    <citation type="submission" date="2024-10" db="EMBL/GenBank/DDBJ databases">
        <authorList>
            <person name="Kim D."/>
        </authorList>
    </citation>
    <scope>NUCLEOTIDE SEQUENCE [LARGE SCALE GENOMIC DNA]</scope>
    <source>
        <strain evidence="3">BH-2024</strain>
    </source>
</reference>
<dbReference type="Pfam" id="PF22486">
    <property type="entry name" value="MATH_2"/>
    <property type="match status" value="2"/>
</dbReference>
<evidence type="ECO:0000259" key="2">
    <source>
        <dbReference type="PROSITE" id="PS50144"/>
    </source>
</evidence>
<dbReference type="Gene3D" id="2.60.210.10">
    <property type="entry name" value="Apoptosis, Tumor Necrosis Factor Receptor Associated Protein 2, Chain A"/>
    <property type="match status" value="2"/>
</dbReference>
<keyword evidence="4" id="KW-1185">Reference proteome</keyword>
<dbReference type="PROSITE" id="PS50097">
    <property type="entry name" value="BTB"/>
    <property type="match status" value="1"/>
</dbReference>
<gene>
    <name evidence="3" type="ORF">niasHT_022438</name>
</gene>
<dbReference type="SUPFAM" id="SSF49599">
    <property type="entry name" value="TRAF domain-like"/>
    <property type="match status" value="2"/>
</dbReference>
<accession>A0ABD2K9R7</accession>
<dbReference type="InterPro" id="IPR002083">
    <property type="entry name" value="MATH/TRAF_dom"/>
</dbReference>
<dbReference type="Proteomes" id="UP001620626">
    <property type="component" value="Unassembled WGS sequence"/>
</dbReference>
<dbReference type="InterPro" id="IPR011333">
    <property type="entry name" value="SKP1/BTB/POZ_sf"/>
</dbReference>
<dbReference type="Pfam" id="PF00651">
    <property type="entry name" value="BTB"/>
    <property type="match status" value="1"/>
</dbReference>
<feature type="domain" description="MATH" evidence="2">
    <location>
        <begin position="263"/>
        <end position="396"/>
    </location>
</feature>
<feature type="domain" description="MATH" evidence="2">
    <location>
        <begin position="416"/>
        <end position="551"/>
    </location>
</feature>
<evidence type="ECO:0000259" key="1">
    <source>
        <dbReference type="PROSITE" id="PS50097"/>
    </source>
</evidence>
<name>A0ABD2K9R7_9BILA</name>
<dbReference type="InterPro" id="IPR000210">
    <property type="entry name" value="BTB/POZ_dom"/>
</dbReference>
<evidence type="ECO:0000313" key="4">
    <source>
        <dbReference type="Proteomes" id="UP001620626"/>
    </source>
</evidence>
<dbReference type="SMART" id="SM00225">
    <property type="entry name" value="BTB"/>
    <property type="match status" value="1"/>
</dbReference>
<dbReference type="InterPro" id="IPR008974">
    <property type="entry name" value="TRAF-like"/>
</dbReference>
<protein>
    <recommendedName>
        <fullName evidence="5">BTB domain-containing protein</fullName>
    </recommendedName>
</protein>
<organism evidence="3 4">
    <name type="scientific">Heterodera trifolii</name>
    <dbReference type="NCBI Taxonomy" id="157864"/>
    <lineage>
        <taxon>Eukaryota</taxon>
        <taxon>Metazoa</taxon>
        <taxon>Ecdysozoa</taxon>
        <taxon>Nematoda</taxon>
        <taxon>Chromadorea</taxon>
        <taxon>Rhabditida</taxon>
        <taxon>Tylenchina</taxon>
        <taxon>Tylenchomorpha</taxon>
        <taxon>Tylenchoidea</taxon>
        <taxon>Heteroderidae</taxon>
        <taxon>Heteroderinae</taxon>
        <taxon>Heterodera</taxon>
    </lineage>
</organism>
<dbReference type="SMART" id="SM00061">
    <property type="entry name" value="MATH"/>
    <property type="match status" value="2"/>
</dbReference>
<dbReference type="PANTHER" id="PTHR45774:SF3">
    <property type="entry name" value="BTB (POZ) DOMAIN-CONTAINING 2B-RELATED"/>
    <property type="match status" value="1"/>
</dbReference>
<dbReference type="PANTHER" id="PTHR45774">
    <property type="entry name" value="BTB/POZ DOMAIN-CONTAINING"/>
    <property type="match status" value="1"/>
</dbReference>